<dbReference type="InterPro" id="IPR029063">
    <property type="entry name" value="SAM-dependent_MTases_sf"/>
</dbReference>
<keyword evidence="5" id="KW-0698">rRNA processing</keyword>
<evidence type="ECO:0000256" key="6">
    <source>
        <dbReference type="ARBA" id="ARBA00022603"/>
    </source>
</evidence>
<evidence type="ECO:0000256" key="13">
    <source>
        <dbReference type="PROSITE-ProRule" id="PRU01023"/>
    </source>
</evidence>
<dbReference type="PRINTS" id="PR02008">
    <property type="entry name" value="RCMTFAMILY"/>
</dbReference>
<dbReference type="SUPFAM" id="SSF53335">
    <property type="entry name" value="S-adenosyl-L-methionine-dependent methyltransferases"/>
    <property type="match status" value="1"/>
</dbReference>
<dbReference type="InterPro" id="IPR004573">
    <property type="entry name" value="rRNA_ssu_MeTfrase_B"/>
</dbReference>
<sequence>MNSRSLAFDILKKVFINKAYSNVLLNKVSKLDIDQLEKDFVFNLVHGIISNKIHLDYLLTRLIDLKKTKKELQIILLIGLYQMIYLDNIPNYAIVNETVNLAKTINQKSANFINAILNKFLRFKNKYLEINLDNKDLELCIIHSFSYELYLMLIKQYDKQIVNKIVINNHQIPKLYIRVNTLKITTDQLFNQYKDIYLLEKTNTNDCLVANKTIINSDLYKNGLITIQDKASILVSQILNPSLNTKVLDMCSAPGGKLTHLSMIMNNTGSIIGNELSESKIRLIKENILRLNCLNISLTNMDARDIKQKQEFDYILLDAPCSGFGVFKRKPEIKLRFDQKQVKSIIKLQSELLESAYYNLKTNGEMVYSTCTINQNENQNQINNFLNKHKNMVKVFEQQIFGFEENTDGFYICKLKKQH</sequence>
<evidence type="ECO:0000256" key="7">
    <source>
        <dbReference type="ARBA" id="ARBA00022679"/>
    </source>
</evidence>
<gene>
    <name evidence="15" type="primary">sun</name>
    <name evidence="15" type="ORF">MFERI15181_00644</name>
</gene>
<dbReference type="PROSITE" id="PS51686">
    <property type="entry name" value="SAM_MT_RSMB_NOP"/>
    <property type="match status" value="1"/>
</dbReference>
<dbReference type="EMBL" id="CP113498">
    <property type="protein sequence ID" value="WFQ93724.1"/>
    <property type="molecule type" value="Genomic_DNA"/>
</dbReference>
<keyword evidence="7 13" id="KW-0808">Transferase</keyword>
<dbReference type="RefSeq" id="WP_278288763.1">
    <property type="nucleotide sequence ID" value="NZ_CP113497.1"/>
</dbReference>
<dbReference type="NCBIfam" id="NF011494">
    <property type="entry name" value="PRK14902.1"/>
    <property type="match status" value="1"/>
</dbReference>
<feature type="domain" description="SAM-dependent MTase RsmB/NOP-type" evidence="14">
    <location>
        <begin position="153"/>
        <end position="419"/>
    </location>
</feature>
<dbReference type="PANTHER" id="PTHR22807:SF53">
    <property type="entry name" value="RIBOSOMAL RNA SMALL SUBUNIT METHYLTRANSFERASE B-RELATED"/>
    <property type="match status" value="1"/>
</dbReference>
<dbReference type="InterPro" id="IPR001678">
    <property type="entry name" value="MeTrfase_RsmB-F_NOP2_dom"/>
</dbReference>
<dbReference type="EC" id="2.1.1.176" evidence="3"/>
<evidence type="ECO:0000256" key="3">
    <source>
        <dbReference type="ARBA" id="ARBA00012140"/>
    </source>
</evidence>
<evidence type="ECO:0000256" key="5">
    <source>
        <dbReference type="ARBA" id="ARBA00022552"/>
    </source>
</evidence>
<feature type="binding site" evidence="13">
    <location>
        <position position="302"/>
    </location>
    <ligand>
        <name>S-adenosyl-L-methionine</name>
        <dbReference type="ChEBI" id="CHEBI:59789"/>
    </ligand>
</feature>
<evidence type="ECO:0000256" key="8">
    <source>
        <dbReference type="ARBA" id="ARBA00022691"/>
    </source>
</evidence>
<feature type="binding site" evidence="13">
    <location>
        <begin position="251"/>
        <end position="257"/>
    </location>
    <ligand>
        <name>S-adenosyl-L-methionine</name>
        <dbReference type="ChEBI" id="CHEBI:59789"/>
    </ligand>
</feature>
<name>A0ABY8HVR5_9MOLU</name>
<accession>A0ABY8HVR5</accession>
<dbReference type="InterPro" id="IPR035926">
    <property type="entry name" value="NusB-like_sf"/>
</dbReference>
<keyword evidence="8 13" id="KW-0949">S-adenosyl-L-methionine</keyword>
<evidence type="ECO:0000256" key="1">
    <source>
        <dbReference type="ARBA" id="ARBA00002724"/>
    </source>
</evidence>
<dbReference type="GO" id="GO:0032259">
    <property type="term" value="P:methylation"/>
    <property type="evidence" value="ECO:0007669"/>
    <property type="project" value="UniProtKB-KW"/>
</dbReference>
<organism evidence="15 16">
    <name type="scientific">Mycoplasma feriruminatoris</name>
    <dbReference type="NCBI Taxonomy" id="1179777"/>
    <lineage>
        <taxon>Bacteria</taxon>
        <taxon>Bacillati</taxon>
        <taxon>Mycoplasmatota</taxon>
        <taxon>Mollicutes</taxon>
        <taxon>Mycoplasmataceae</taxon>
        <taxon>Mycoplasma</taxon>
    </lineage>
</organism>
<comment type="function">
    <text evidence="1">Specifically methylates the cytosine at position 967 (m5C967) of 16S rRNA.</text>
</comment>
<dbReference type="SUPFAM" id="SSF48013">
    <property type="entry name" value="NusB-like"/>
    <property type="match status" value="1"/>
</dbReference>
<evidence type="ECO:0000313" key="16">
    <source>
        <dbReference type="Proteomes" id="UP001214039"/>
    </source>
</evidence>
<proteinExistence type="inferred from homology"/>
<comment type="subcellular location">
    <subcellularLocation>
        <location evidence="2">Cytoplasm</location>
    </subcellularLocation>
</comment>
<dbReference type="Gene3D" id="1.10.940.10">
    <property type="entry name" value="NusB-like"/>
    <property type="match status" value="1"/>
</dbReference>
<dbReference type="Gene3D" id="3.40.50.150">
    <property type="entry name" value="Vaccinia Virus protein VP39"/>
    <property type="match status" value="1"/>
</dbReference>
<evidence type="ECO:0000256" key="12">
    <source>
        <dbReference type="ARBA" id="ARBA00047283"/>
    </source>
</evidence>
<keyword evidence="4" id="KW-0963">Cytoplasm</keyword>
<feature type="binding site" evidence="13">
    <location>
        <position position="275"/>
    </location>
    <ligand>
        <name>S-adenosyl-L-methionine</name>
        <dbReference type="ChEBI" id="CHEBI:59789"/>
    </ligand>
</feature>
<dbReference type="Proteomes" id="UP001214039">
    <property type="component" value="Chromosome"/>
</dbReference>
<keyword evidence="6 13" id="KW-0489">Methyltransferase</keyword>
<comment type="similarity">
    <text evidence="13">Belongs to the class I-like SAM-binding methyltransferase superfamily. RsmB/NOP family.</text>
</comment>
<dbReference type="Pfam" id="PF01029">
    <property type="entry name" value="NusB"/>
    <property type="match status" value="1"/>
</dbReference>
<dbReference type="NCBIfam" id="TIGR00563">
    <property type="entry name" value="rsmB"/>
    <property type="match status" value="1"/>
</dbReference>
<keyword evidence="9 13" id="KW-0694">RNA-binding</keyword>
<evidence type="ECO:0000259" key="14">
    <source>
        <dbReference type="PROSITE" id="PS51686"/>
    </source>
</evidence>
<evidence type="ECO:0000256" key="9">
    <source>
        <dbReference type="ARBA" id="ARBA00022884"/>
    </source>
</evidence>
<evidence type="ECO:0000256" key="2">
    <source>
        <dbReference type="ARBA" id="ARBA00004496"/>
    </source>
</evidence>
<dbReference type="PANTHER" id="PTHR22807">
    <property type="entry name" value="NOP2 YEAST -RELATED NOL1/NOP2/FMU SUN DOMAIN-CONTAINING"/>
    <property type="match status" value="1"/>
</dbReference>
<dbReference type="CDD" id="cd02440">
    <property type="entry name" value="AdoMet_MTases"/>
    <property type="match status" value="1"/>
</dbReference>
<evidence type="ECO:0000256" key="11">
    <source>
        <dbReference type="ARBA" id="ARBA00031088"/>
    </source>
</evidence>
<dbReference type="InterPro" id="IPR023267">
    <property type="entry name" value="RCMT"/>
</dbReference>
<evidence type="ECO:0000256" key="4">
    <source>
        <dbReference type="ARBA" id="ARBA00022490"/>
    </source>
</evidence>
<protein>
    <recommendedName>
        <fullName evidence="3">16S rRNA (cytosine(967)-C(5))-methyltransferase</fullName>
        <ecNumber evidence="3">2.1.1.176</ecNumber>
    </recommendedName>
    <alternativeName>
        <fullName evidence="10">16S rRNA m5C967 methyltransferase</fullName>
    </alternativeName>
    <alternativeName>
        <fullName evidence="11">rRNA (cytosine-C(5)-)-methyltransferase RsmB</fullName>
    </alternativeName>
</protein>
<evidence type="ECO:0000256" key="10">
    <source>
        <dbReference type="ARBA" id="ARBA00030399"/>
    </source>
</evidence>
<dbReference type="Pfam" id="PF01189">
    <property type="entry name" value="Methyltr_RsmB-F"/>
    <property type="match status" value="1"/>
</dbReference>
<dbReference type="InterPro" id="IPR006027">
    <property type="entry name" value="NusB_RsmB_TIM44"/>
</dbReference>
<dbReference type="GO" id="GO:0008168">
    <property type="term" value="F:methyltransferase activity"/>
    <property type="evidence" value="ECO:0007669"/>
    <property type="project" value="UniProtKB-KW"/>
</dbReference>
<feature type="active site" description="Nucleophile" evidence="13">
    <location>
        <position position="371"/>
    </location>
</feature>
<reference evidence="15" key="1">
    <citation type="submission" date="2022-11" db="EMBL/GenBank/DDBJ databases">
        <title>Comparative genomic analysis of Mycoplasma feriruminatoris and the Mycoplasma mycoides cluster.</title>
        <authorList>
            <person name="Baby V."/>
            <person name="Ambroset C."/>
            <person name="Gaurivaud P."/>
            <person name="Boury C."/>
            <person name="Guichoux E."/>
            <person name="Lartigue C."/>
            <person name="Tardy F."/>
            <person name="Sirand-Pugnet P."/>
        </authorList>
    </citation>
    <scope>NUCLEOTIDE SEQUENCE [LARGE SCALE GENOMIC DNA]</scope>
    <source>
        <strain evidence="15">L15181</strain>
    </source>
</reference>
<keyword evidence="16" id="KW-1185">Reference proteome</keyword>
<feature type="binding site" evidence="13">
    <location>
        <position position="318"/>
    </location>
    <ligand>
        <name>S-adenosyl-L-methionine</name>
        <dbReference type="ChEBI" id="CHEBI:59789"/>
    </ligand>
</feature>
<dbReference type="InterPro" id="IPR049560">
    <property type="entry name" value="MeTrfase_RsmB-F_NOP2_cat"/>
</dbReference>
<comment type="catalytic activity">
    <reaction evidence="12">
        <text>cytidine(967) in 16S rRNA + S-adenosyl-L-methionine = 5-methylcytidine(967) in 16S rRNA + S-adenosyl-L-homocysteine + H(+)</text>
        <dbReference type="Rhea" id="RHEA:42748"/>
        <dbReference type="Rhea" id="RHEA-COMP:10219"/>
        <dbReference type="Rhea" id="RHEA-COMP:10220"/>
        <dbReference type="ChEBI" id="CHEBI:15378"/>
        <dbReference type="ChEBI" id="CHEBI:57856"/>
        <dbReference type="ChEBI" id="CHEBI:59789"/>
        <dbReference type="ChEBI" id="CHEBI:74483"/>
        <dbReference type="ChEBI" id="CHEBI:82748"/>
        <dbReference type="EC" id="2.1.1.176"/>
    </reaction>
</comment>
<evidence type="ECO:0000313" key="15">
    <source>
        <dbReference type="EMBL" id="WFQ93724.1"/>
    </source>
</evidence>